<feature type="domain" description="BPL/LPL catalytic" evidence="5">
    <location>
        <begin position="49"/>
        <end position="159"/>
    </location>
</feature>
<keyword evidence="6" id="KW-0436">Ligase</keyword>
<dbReference type="Gene3D" id="2.30.30.100">
    <property type="match status" value="1"/>
</dbReference>
<keyword evidence="7" id="KW-1185">Reference proteome</keyword>
<dbReference type="PANTHER" id="PTHR12835">
    <property type="entry name" value="BIOTIN PROTEIN LIGASE"/>
    <property type="match status" value="1"/>
</dbReference>
<feature type="domain" description="Biotin protein ligase C-terminal" evidence="4">
    <location>
        <begin position="234"/>
        <end position="266"/>
    </location>
</feature>
<evidence type="ECO:0000313" key="6">
    <source>
        <dbReference type="EMBL" id="SNC71426.1"/>
    </source>
</evidence>
<organism evidence="6 7">
    <name type="scientific">Kytococcus aerolatus</name>
    <dbReference type="NCBI Taxonomy" id="592308"/>
    <lineage>
        <taxon>Bacteria</taxon>
        <taxon>Bacillati</taxon>
        <taxon>Actinomycetota</taxon>
        <taxon>Actinomycetes</taxon>
        <taxon>Micrococcales</taxon>
        <taxon>Kytococcaceae</taxon>
        <taxon>Kytococcus</taxon>
    </lineage>
</organism>
<protein>
    <recommendedName>
        <fullName evidence="2">biotin--[biotin carboxyl-carrier protein] ligase</fullName>
        <ecNumber evidence="2">6.3.4.15</ecNumber>
    </recommendedName>
</protein>
<reference evidence="6 7" key="1">
    <citation type="submission" date="2017-06" db="EMBL/GenBank/DDBJ databases">
        <authorList>
            <person name="Kim H.J."/>
            <person name="Triplett B.A."/>
        </authorList>
    </citation>
    <scope>NUCLEOTIDE SEQUENCE [LARGE SCALE GENOMIC DNA]</scope>
    <source>
        <strain evidence="6 7">DSM 22179</strain>
    </source>
</reference>
<dbReference type="EMBL" id="FYEZ01000002">
    <property type="protein sequence ID" value="SNC71426.1"/>
    <property type="molecule type" value="Genomic_DNA"/>
</dbReference>
<dbReference type="GO" id="GO:0004077">
    <property type="term" value="F:biotin--[biotin carboxyl-carrier protein] ligase activity"/>
    <property type="evidence" value="ECO:0007669"/>
    <property type="project" value="UniProtKB-EC"/>
</dbReference>
<dbReference type="Pfam" id="PF03099">
    <property type="entry name" value="BPL_LplA_LipB"/>
    <property type="match status" value="1"/>
</dbReference>
<evidence type="ECO:0000256" key="3">
    <source>
        <dbReference type="SAM" id="MobiDB-lite"/>
    </source>
</evidence>
<dbReference type="AlphaFoldDB" id="A0A212TZW9"/>
<dbReference type="Gene3D" id="3.30.930.10">
    <property type="entry name" value="Bira Bifunctional Protein, Domain 2"/>
    <property type="match status" value="1"/>
</dbReference>
<dbReference type="InterPro" id="IPR004143">
    <property type="entry name" value="BPL_LPL_catalytic"/>
</dbReference>
<sequence length="328" mass="34107">MRDGLHARAERAAHPLVAGALWAMAEGLQHHAELPSTQPVALADPRPWRVVSADHQTHGRGRRDRSWLNTAATGLAVSVTLPLAAGGGPVPEAIAASRVHRVGLVPLCVGAAVRDALAAAGVETGVKWPNDVLTTTGQHKLAGVLCQVAEGMRSVVAGVGVNVWPVGSDEGHHSVAEELVAADRPAPEDLREQVLLDLLDRVAVWHTTWSQVTASTDPASEEELLGALGAMSLTLGQEVDLHRPGGQVVRARAEALDASGALVVQERSAATGELGPRSTHAAGDVVHLRRARDACHDGPVSAEPADPRARVASRPSDPQEVSGRGAPA</sequence>
<dbReference type="EC" id="6.3.4.15" evidence="2"/>
<evidence type="ECO:0000256" key="2">
    <source>
        <dbReference type="ARBA" id="ARBA00024227"/>
    </source>
</evidence>
<dbReference type="InterPro" id="IPR045864">
    <property type="entry name" value="aa-tRNA-synth_II/BPL/LPL"/>
</dbReference>
<feature type="region of interest" description="Disordered" evidence="3">
    <location>
        <begin position="292"/>
        <end position="328"/>
    </location>
</feature>
<evidence type="ECO:0000259" key="4">
    <source>
        <dbReference type="Pfam" id="PF02237"/>
    </source>
</evidence>
<proteinExistence type="predicted"/>
<gene>
    <name evidence="6" type="ORF">SAMN05445756_1481</name>
</gene>
<name>A0A212TZW9_9MICO</name>
<dbReference type="Pfam" id="PF02237">
    <property type="entry name" value="BPL_C"/>
    <property type="match status" value="1"/>
</dbReference>
<dbReference type="Proteomes" id="UP000198122">
    <property type="component" value="Unassembled WGS sequence"/>
</dbReference>
<evidence type="ECO:0000313" key="7">
    <source>
        <dbReference type="Proteomes" id="UP000198122"/>
    </source>
</evidence>
<dbReference type="InterPro" id="IPR003142">
    <property type="entry name" value="BPL_C"/>
</dbReference>
<dbReference type="GO" id="GO:0005737">
    <property type="term" value="C:cytoplasm"/>
    <property type="evidence" value="ECO:0007669"/>
    <property type="project" value="TreeGrafter"/>
</dbReference>
<keyword evidence="1" id="KW-0092">Biotin</keyword>
<dbReference type="SUPFAM" id="SSF55681">
    <property type="entry name" value="Class II aaRS and biotin synthetases"/>
    <property type="match status" value="1"/>
</dbReference>
<accession>A0A212TZW9</accession>
<dbReference type="PANTHER" id="PTHR12835:SF5">
    <property type="entry name" value="BIOTIN--PROTEIN LIGASE"/>
    <property type="match status" value="1"/>
</dbReference>
<evidence type="ECO:0000256" key="1">
    <source>
        <dbReference type="ARBA" id="ARBA00023267"/>
    </source>
</evidence>
<evidence type="ECO:0000259" key="5">
    <source>
        <dbReference type="Pfam" id="PF03099"/>
    </source>
</evidence>